<dbReference type="GO" id="GO:0005576">
    <property type="term" value="C:extracellular region"/>
    <property type="evidence" value="ECO:0007669"/>
    <property type="project" value="UniProtKB-SubCell"/>
</dbReference>
<name>A0A1P8YXY8_PASFU</name>
<dbReference type="EMBL" id="KX943196">
    <property type="protein sequence ID" value="AQA29367.1"/>
    <property type="molecule type" value="Genomic_DNA"/>
</dbReference>
<keyword evidence="8 12" id="KW-0732">Signal</keyword>
<evidence type="ECO:0000256" key="5">
    <source>
        <dbReference type="ARBA" id="ARBA00012272"/>
    </source>
</evidence>
<dbReference type="GO" id="GO:0030570">
    <property type="term" value="F:pectate lyase activity"/>
    <property type="evidence" value="ECO:0007669"/>
    <property type="project" value="UniProtKB-EC"/>
</dbReference>
<dbReference type="AlphaFoldDB" id="A0A1P8YXY8"/>
<dbReference type="Gene3D" id="2.160.20.10">
    <property type="entry name" value="Single-stranded right-handed beta-helix, Pectin lyase-like"/>
    <property type="match status" value="1"/>
</dbReference>
<evidence type="ECO:0000256" key="9">
    <source>
        <dbReference type="ARBA" id="ARBA00022837"/>
    </source>
</evidence>
<evidence type="ECO:0000256" key="7">
    <source>
        <dbReference type="ARBA" id="ARBA00022723"/>
    </source>
</evidence>
<keyword evidence="11" id="KW-0624">Polysaccharide degradation</keyword>
<dbReference type="SUPFAM" id="SSF51126">
    <property type="entry name" value="Pectin lyase-like"/>
    <property type="match status" value="1"/>
</dbReference>
<feature type="domain" description="Pectate lyase" evidence="13">
    <location>
        <begin position="45"/>
        <end position="263"/>
    </location>
</feature>
<evidence type="ECO:0000256" key="12">
    <source>
        <dbReference type="SAM" id="SignalP"/>
    </source>
</evidence>
<keyword evidence="9" id="KW-0106">Calcium</keyword>
<evidence type="ECO:0000256" key="11">
    <source>
        <dbReference type="RuleBase" id="RU361173"/>
    </source>
</evidence>
<keyword evidence="10 11" id="KW-0456">Lyase</keyword>
<evidence type="ECO:0000256" key="4">
    <source>
        <dbReference type="ARBA" id="ARBA00010980"/>
    </source>
</evidence>
<comment type="cofactor">
    <cofactor evidence="2">
        <name>Ca(2+)</name>
        <dbReference type="ChEBI" id="CHEBI:29108"/>
    </cofactor>
</comment>
<keyword evidence="6 11" id="KW-0964">Secreted</keyword>
<dbReference type="GO" id="GO:0046872">
    <property type="term" value="F:metal ion binding"/>
    <property type="evidence" value="ECO:0007669"/>
    <property type="project" value="UniProtKB-KW"/>
</dbReference>
<proteinExistence type="inferred from homology"/>
<reference evidence="14" key="1">
    <citation type="submission" date="2016-10" db="EMBL/GenBank/DDBJ databases">
        <title>Novel effectors identified in the apoplast of Cladosporium fulvum-infected tomato.</title>
        <authorList>
            <person name="Mesarich C.H."/>
            <person name="de Wit P.J.G.M."/>
        </authorList>
    </citation>
    <scope>NUCLEOTIDE SEQUENCE</scope>
    <source>
        <strain evidence="14">0WU</strain>
    </source>
</reference>
<comment type="subcellular location">
    <subcellularLocation>
        <location evidence="3 11">Secreted</location>
    </subcellularLocation>
</comment>
<dbReference type="OMA" id="SHEKEHR"/>
<dbReference type="FunFam" id="2.160.20.10:FF:000036">
    <property type="entry name" value="Pectate lyase A"/>
    <property type="match status" value="1"/>
</dbReference>
<evidence type="ECO:0000256" key="2">
    <source>
        <dbReference type="ARBA" id="ARBA00001913"/>
    </source>
</evidence>
<accession>A0A1P8YXY8</accession>
<evidence type="ECO:0000256" key="3">
    <source>
        <dbReference type="ARBA" id="ARBA00004613"/>
    </source>
</evidence>
<evidence type="ECO:0000259" key="13">
    <source>
        <dbReference type="SMART" id="SM00656"/>
    </source>
</evidence>
<sequence>MKQTFSLALAALSSIAYALPATQVKRADDGPVGYASQNGGTTGGAGGTTTTVSSLAQFTKAVTADEATVVYVKGTIKGSAQTKVSSDTSILGLDSSSGLEGISLYIKDVSNVIVRNLAISKVLADNGDAIGIQKATNVWIDHMDLSSDMDNGKDYYDGLCDVTHASDWVTISNTYFHDHYKVSLVGHSDSNADEDTGHLTASSPAVTYANNYWSNTNSRIPSIRFGTAHIFNSYYDSADTGVNTRMGAEVLVESTVFTGVKYPVCSRDSDETGSAVTKDVDFGSGENTAPKGSLTSMPYKYTLLGSAKVKAAVVGTAGNTLTLG</sequence>
<dbReference type="InterPro" id="IPR011050">
    <property type="entry name" value="Pectin_lyase_fold/virulence"/>
</dbReference>
<dbReference type="InterPro" id="IPR045032">
    <property type="entry name" value="PEL"/>
</dbReference>
<dbReference type="Pfam" id="PF00544">
    <property type="entry name" value="Pectate_lyase_4"/>
    <property type="match status" value="1"/>
</dbReference>
<evidence type="ECO:0000256" key="8">
    <source>
        <dbReference type="ARBA" id="ARBA00022729"/>
    </source>
</evidence>
<comment type="catalytic activity">
    <reaction evidence="1">
        <text>Eliminative cleavage of (1-&gt;4)-alpha-D-galacturonan to give oligosaccharides with 4-deoxy-alpha-D-galact-4-enuronosyl groups at their non-reducing ends.</text>
        <dbReference type="EC" id="4.2.2.2"/>
    </reaction>
</comment>
<evidence type="ECO:0000256" key="1">
    <source>
        <dbReference type="ARBA" id="ARBA00000695"/>
    </source>
</evidence>
<keyword evidence="7" id="KW-0479">Metal-binding</keyword>
<evidence type="ECO:0000313" key="14">
    <source>
        <dbReference type="EMBL" id="AQA29367.1"/>
    </source>
</evidence>
<dbReference type="GO" id="GO:0000272">
    <property type="term" value="P:polysaccharide catabolic process"/>
    <property type="evidence" value="ECO:0007669"/>
    <property type="project" value="UniProtKB-KW"/>
</dbReference>
<comment type="similarity">
    <text evidence="4 11">Belongs to the polysaccharide lyase 1 family.</text>
</comment>
<feature type="signal peptide" evidence="12">
    <location>
        <begin position="1"/>
        <end position="18"/>
    </location>
</feature>
<organism evidence="14">
    <name type="scientific">Passalora fulva</name>
    <name type="common">Tomato leaf mold</name>
    <name type="synonym">Cladosporium fulvum</name>
    <dbReference type="NCBI Taxonomy" id="5499"/>
    <lineage>
        <taxon>Eukaryota</taxon>
        <taxon>Fungi</taxon>
        <taxon>Dikarya</taxon>
        <taxon>Ascomycota</taxon>
        <taxon>Pezizomycotina</taxon>
        <taxon>Dothideomycetes</taxon>
        <taxon>Dothideomycetidae</taxon>
        <taxon>Mycosphaerellales</taxon>
        <taxon>Mycosphaerellaceae</taxon>
        <taxon>Fulvia</taxon>
    </lineage>
</organism>
<dbReference type="SMART" id="SM00656">
    <property type="entry name" value="Amb_all"/>
    <property type="match status" value="1"/>
</dbReference>
<dbReference type="PANTHER" id="PTHR31683">
    <property type="entry name" value="PECTATE LYASE 18-RELATED"/>
    <property type="match status" value="1"/>
</dbReference>
<dbReference type="InterPro" id="IPR002022">
    <property type="entry name" value="Pec_lyase"/>
</dbReference>
<keyword evidence="11" id="KW-0119">Carbohydrate metabolism</keyword>
<evidence type="ECO:0000256" key="10">
    <source>
        <dbReference type="ARBA" id="ARBA00023239"/>
    </source>
</evidence>
<evidence type="ECO:0000256" key="6">
    <source>
        <dbReference type="ARBA" id="ARBA00022525"/>
    </source>
</evidence>
<dbReference type="EC" id="4.2.2.2" evidence="5"/>
<feature type="chain" id="PRO_5012320511" description="pectate lyase" evidence="12">
    <location>
        <begin position="19"/>
        <end position="324"/>
    </location>
</feature>
<protein>
    <recommendedName>
        <fullName evidence="5">pectate lyase</fullName>
        <ecNumber evidence="5">4.2.2.2</ecNumber>
    </recommendedName>
</protein>
<dbReference type="PANTHER" id="PTHR31683:SF18">
    <property type="entry name" value="PECTATE LYASE 21-RELATED"/>
    <property type="match status" value="1"/>
</dbReference>
<dbReference type="InterPro" id="IPR012334">
    <property type="entry name" value="Pectin_lyas_fold"/>
</dbReference>